<dbReference type="InterPro" id="IPR001096">
    <property type="entry name" value="Peptidase_C13"/>
</dbReference>
<proteinExistence type="inferred from homology"/>
<accession>A0A7J6BSX9</accession>
<dbReference type="GO" id="GO:0004197">
    <property type="term" value="F:cysteine-type endopeptidase activity"/>
    <property type="evidence" value="ECO:0007669"/>
    <property type="project" value="UniProtKB-EC"/>
</dbReference>
<evidence type="ECO:0000259" key="12">
    <source>
        <dbReference type="PROSITE" id="PS50824"/>
    </source>
</evidence>
<reference evidence="13 14" key="1">
    <citation type="submission" date="2020-04" db="EMBL/GenBank/DDBJ databases">
        <title>Chromosome-level genome assembly of a cyprinid fish Onychostoma macrolepis by integration of Nanopore Sequencing, Bionano and Hi-C technology.</title>
        <authorList>
            <person name="Wang D."/>
        </authorList>
    </citation>
    <scope>NUCLEOTIDE SEQUENCE [LARGE SCALE GENOMIC DNA]</scope>
    <source>
        <strain evidence="13">SWU-2019</strain>
        <tissue evidence="13">Muscle</tissue>
    </source>
</reference>
<dbReference type="Gene3D" id="3.40.50.1460">
    <property type="match status" value="1"/>
</dbReference>
<dbReference type="Pfam" id="PF00069">
    <property type="entry name" value="Pkinase"/>
    <property type="match status" value="1"/>
</dbReference>
<dbReference type="EC" id="3.4.22.34" evidence="3"/>
<evidence type="ECO:0000313" key="14">
    <source>
        <dbReference type="Proteomes" id="UP000579812"/>
    </source>
</evidence>
<dbReference type="PROSITE" id="PS50011">
    <property type="entry name" value="PROTEIN_KINASE_DOM"/>
    <property type="match status" value="1"/>
</dbReference>
<dbReference type="GO" id="GO:0006624">
    <property type="term" value="P:vacuolar protein processing"/>
    <property type="evidence" value="ECO:0007669"/>
    <property type="project" value="TreeGrafter"/>
</dbReference>
<evidence type="ECO:0000256" key="4">
    <source>
        <dbReference type="ARBA" id="ARBA00022670"/>
    </source>
</evidence>
<dbReference type="InterPro" id="IPR048501">
    <property type="entry name" value="Legum_prodom"/>
</dbReference>
<dbReference type="Gene3D" id="1.10.533.10">
    <property type="entry name" value="Death Domain, Fas"/>
    <property type="match status" value="1"/>
</dbReference>
<dbReference type="PROSITE" id="PS50824">
    <property type="entry name" value="DAPIN"/>
    <property type="match status" value="1"/>
</dbReference>
<dbReference type="EMBL" id="JAAMOB010000022">
    <property type="protein sequence ID" value="KAF4098099.1"/>
    <property type="molecule type" value="Genomic_DNA"/>
</dbReference>
<dbReference type="CDD" id="cd08321">
    <property type="entry name" value="Pyrin_ASC-like"/>
    <property type="match status" value="1"/>
</dbReference>
<dbReference type="GO" id="GO:0051603">
    <property type="term" value="P:proteolysis involved in protein catabolic process"/>
    <property type="evidence" value="ECO:0007669"/>
    <property type="project" value="TreeGrafter"/>
</dbReference>
<feature type="binding site" evidence="10">
    <location>
        <position position="159"/>
    </location>
    <ligand>
        <name>ATP</name>
        <dbReference type="ChEBI" id="CHEBI:30616"/>
    </ligand>
</feature>
<dbReference type="Proteomes" id="UP000579812">
    <property type="component" value="Unassembled WGS sequence"/>
</dbReference>
<dbReference type="InterPro" id="IPR011009">
    <property type="entry name" value="Kinase-like_dom_sf"/>
</dbReference>
<dbReference type="InterPro" id="IPR017441">
    <property type="entry name" value="Protein_kinase_ATP_BS"/>
</dbReference>
<evidence type="ECO:0000256" key="7">
    <source>
        <dbReference type="ARBA" id="ARBA00022801"/>
    </source>
</evidence>
<evidence type="ECO:0000259" key="11">
    <source>
        <dbReference type="PROSITE" id="PS50011"/>
    </source>
</evidence>
<dbReference type="SUPFAM" id="SSF56112">
    <property type="entry name" value="Protein kinase-like (PK-like)"/>
    <property type="match status" value="1"/>
</dbReference>
<feature type="domain" description="Pyrin" evidence="12">
    <location>
        <begin position="1"/>
        <end position="85"/>
    </location>
</feature>
<dbReference type="AlphaFoldDB" id="A0A7J6BSX9"/>
<gene>
    <name evidence="13" type="ORF">G5714_022107</name>
</gene>
<evidence type="ECO:0000313" key="13">
    <source>
        <dbReference type="EMBL" id="KAF4098099.1"/>
    </source>
</evidence>
<dbReference type="FunFam" id="3.40.50.1460:FF:000006">
    <property type="entry name" value="Legumain"/>
    <property type="match status" value="1"/>
</dbReference>
<keyword evidence="4" id="KW-0645">Protease</keyword>
<keyword evidence="14" id="KW-1185">Reference proteome</keyword>
<comment type="similarity">
    <text evidence="2">Belongs to the peptidase C13 family.</text>
</comment>
<dbReference type="Pfam" id="PF02758">
    <property type="entry name" value="PYRIN"/>
    <property type="match status" value="1"/>
</dbReference>
<keyword evidence="5" id="KW-0732">Signal</keyword>
<dbReference type="Pfam" id="PF01650">
    <property type="entry name" value="Peptidase_C13"/>
    <property type="match status" value="1"/>
</dbReference>
<dbReference type="InterPro" id="IPR011029">
    <property type="entry name" value="DEATH-like_dom_sf"/>
</dbReference>
<dbReference type="Gene3D" id="1.10.132.130">
    <property type="match status" value="1"/>
</dbReference>
<dbReference type="InterPro" id="IPR004020">
    <property type="entry name" value="DAPIN"/>
</dbReference>
<comment type="caution">
    <text evidence="13">The sequence shown here is derived from an EMBL/GenBank/DDBJ whole genome shotgun (WGS) entry which is preliminary data.</text>
</comment>
<evidence type="ECO:0000256" key="9">
    <source>
        <dbReference type="ARBA" id="ARBA00022840"/>
    </source>
</evidence>
<dbReference type="InterPro" id="IPR046427">
    <property type="entry name" value="Legumain_prodom_sf"/>
</dbReference>
<dbReference type="GO" id="GO:0004672">
    <property type="term" value="F:protein kinase activity"/>
    <property type="evidence" value="ECO:0007669"/>
    <property type="project" value="InterPro"/>
</dbReference>
<feature type="domain" description="Protein kinase" evidence="11">
    <location>
        <begin position="131"/>
        <end position="384"/>
    </location>
</feature>
<dbReference type="PANTHER" id="PTHR12000">
    <property type="entry name" value="HEMOGLOBINASE FAMILY MEMBER"/>
    <property type="match status" value="1"/>
</dbReference>
<dbReference type="InterPro" id="IPR008271">
    <property type="entry name" value="Ser/Thr_kinase_AS"/>
</dbReference>
<evidence type="ECO:0000256" key="8">
    <source>
        <dbReference type="ARBA" id="ARBA00022807"/>
    </source>
</evidence>
<sequence length="900" mass="103316">MGVEGLLLRSLEKLLNADLKLFQWHLVNDHERISKSEMEDADRLTTVDKLMACFRPEEAVKITVGILRKMNQNHLAERLENKHKQGPVTINYSTAGHGTDIIRWNRSSVKYRSKLEELQEDSSRKKVGNIYFSKYKIGSGGSGTVYLGLKEDGTEVAIKQIIKDQQESKYFENELKHLQDLNLESKNIVRYVDFAEDEDFYYLALQLCEYDLEDYMEIIRQEEQKDKDTALRKVVEEILHGLQVLHRAGVIHRDIKPGNILIDSGKNARLADFGLSRTLEDGRSTLHTARAGTRGWEATEILNQHRGYKKSSDIQVAGMLVYYILSGGKHPFGDVKDREENIKTGQYFLEDLQYIVAKDLVDRMIKKELAERLTIDEVLDHPYFWDDDRQDTVLRKLGDRPEIQKYETLAKFHDLYIKDKEHTEGREPTATLTIDEAFDVLKIENEKKRNDIIATVGEDLNDLWKLFNTAEETKRRGAKTTDFALEMGGANGKQWVMLVAGSNTWDNYRHQADVCHAYQIVHQNGIPDEQIVVMMYDDIAYNKKNPYPGNIINKPNGPNVYPGVLKDYTGEDVTPGNFLAALKGDSSAVKKTNPKVIASGGYDTIFIYLSDHGGPSTFSFPNGTLYAHDLIETIKEMARNNKFSKMVIYMESCFSGSMLATLPDNVHVYAVTAARADESSYACFLDPVRKTFLSDKFSALWMHYIQVNDLNKKTFRDQFSYLQEKMRRSHSCRFGDMTVGEHLMSVFVNNTPQRVQDETRAEGLALTHLTSNHEVPFKILEHRIKTETDEDKRQHLIRKHAALHQTKARIEGTVKAISQHFPGFEHGGDLDEDYSQMDLHAFKTVAEHFRTTCFDWHEEEFQMALSHTHVFARLCARGAEAERIIKVITAVSRKKRLLQY</sequence>
<evidence type="ECO:0000256" key="3">
    <source>
        <dbReference type="ARBA" id="ARBA00012628"/>
    </source>
</evidence>
<dbReference type="GO" id="GO:0005524">
    <property type="term" value="F:ATP binding"/>
    <property type="evidence" value="ECO:0007669"/>
    <property type="project" value="UniProtKB-UniRule"/>
</dbReference>
<keyword evidence="6 10" id="KW-0547">Nucleotide-binding</keyword>
<comment type="catalytic activity">
    <reaction evidence="1">
        <text>Hydrolysis of proteins and small molecule substrates at -Asn-|-Xaa- bonds.</text>
        <dbReference type="EC" id="3.4.22.34"/>
    </reaction>
</comment>
<keyword evidence="7" id="KW-0378">Hydrolase</keyword>
<name>A0A7J6BSX9_9TELE</name>
<dbReference type="PROSITE" id="PS00108">
    <property type="entry name" value="PROTEIN_KINASE_ST"/>
    <property type="match status" value="1"/>
</dbReference>
<protein>
    <recommendedName>
        <fullName evidence="3">legumain</fullName>
        <ecNumber evidence="3">3.4.22.34</ecNumber>
    </recommendedName>
</protein>
<evidence type="ECO:0000256" key="5">
    <source>
        <dbReference type="ARBA" id="ARBA00022729"/>
    </source>
</evidence>
<keyword evidence="9 10" id="KW-0067">ATP-binding</keyword>
<dbReference type="SMART" id="SM01289">
    <property type="entry name" value="PYRIN"/>
    <property type="match status" value="1"/>
</dbReference>
<evidence type="ECO:0000256" key="6">
    <source>
        <dbReference type="ARBA" id="ARBA00022741"/>
    </source>
</evidence>
<evidence type="ECO:0000256" key="2">
    <source>
        <dbReference type="ARBA" id="ARBA00009941"/>
    </source>
</evidence>
<evidence type="ECO:0000256" key="1">
    <source>
        <dbReference type="ARBA" id="ARBA00000810"/>
    </source>
</evidence>
<dbReference type="SMART" id="SM00220">
    <property type="entry name" value="S_TKc"/>
    <property type="match status" value="1"/>
</dbReference>
<dbReference type="PRINTS" id="PR00776">
    <property type="entry name" value="HEMOGLOBNASE"/>
</dbReference>
<dbReference type="CDD" id="cd21115">
    <property type="entry name" value="legumain_C"/>
    <property type="match status" value="1"/>
</dbReference>
<dbReference type="SUPFAM" id="SSF47986">
    <property type="entry name" value="DEATH domain"/>
    <property type="match status" value="1"/>
</dbReference>
<dbReference type="PROSITE" id="PS00107">
    <property type="entry name" value="PROTEIN_KINASE_ATP"/>
    <property type="match status" value="1"/>
</dbReference>
<dbReference type="PANTHER" id="PTHR12000:SF21">
    <property type="entry name" value="LEGUMAIN-RELATED"/>
    <property type="match status" value="1"/>
</dbReference>
<dbReference type="GO" id="GO:0005773">
    <property type="term" value="C:vacuole"/>
    <property type="evidence" value="ECO:0007669"/>
    <property type="project" value="GOC"/>
</dbReference>
<dbReference type="Gene3D" id="1.10.510.10">
    <property type="entry name" value="Transferase(Phosphotransferase) domain 1"/>
    <property type="match status" value="1"/>
</dbReference>
<dbReference type="InterPro" id="IPR000719">
    <property type="entry name" value="Prot_kinase_dom"/>
</dbReference>
<keyword evidence="8" id="KW-0788">Thiol protease</keyword>
<evidence type="ECO:0000256" key="10">
    <source>
        <dbReference type="PROSITE-ProRule" id="PRU10141"/>
    </source>
</evidence>
<organism evidence="13 14">
    <name type="scientific">Onychostoma macrolepis</name>
    <dbReference type="NCBI Taxonomy" id="369639"/>
    <lineage>
        <taxon>Eukaryota</taxon>
        <taxon>Metazoa</taxon>
        <taxon>Chordata</taxon>
        <taxon>Craniata</taxon>
        <taxon>Vertebrata</taxon>
        <taxon>Euteleostomi</taxon>
        <taxon>Actinopterygii</taxon>
        <taxon>Neopterygii</taxon>
        <taxon>Teleostei</taxon>
        <taxon>Ostariophysi</taxon>
        <taxon>Cypriniformes</taxon>
        <taxon>Cyprinidae</taxon>
        <taxon>Acrossocheilinae</taxon>
        <taxon>Onychostoma</taxon>
    </lineage>
</organism>